<sequence>VASSSTASMRFDGALAVGIAEFQADVAPCPHAHFMVSCCASVISAENACHEQLSVAEIAAPAFESSAKFVKCDPRHGMRMARCVVLAKAAARPARGCFCLCVGANYQPPTVAPGGDMAKVFAIGGESSDDDSLLAVGAQIAIVGLDVAMRSFMPSLSATLRFDGALNVDISEFQTNLVPHPRIHFMLSSCAAARPARGCFCLWVGANYQPPTVVPGGDMAKVFAFGGESSDDDSLLAVGAQIAIVGLTSATGSPLNGLSGTAISYVEASQRCGVRVPVTGGEVLLKRDNLQTSLVEWHWLTDCDITHDASVAQPAPKEGQGCPGSWHLTTRRPGVIGSHICSVPGATPAPVQVAADVRSLLMCMGGDLAKAKRACCMISNSTGIAGAFSLVDHKFDLAHSKSAFARWYVGEGSEGEFSNARDDLTALEKDYVEVGVGAAKGEGEEEGYGDEFWIRLLSGSGAGAPWQPKIYLLEVWHILAAGATGNAPLRC</sequence>
<evidence type="ECO:0000256" key="2">
    <source>
        <dbReference type="ARBA" id="ARBA00022490"/>
    </source>
</evidence>
<dbReference type="InterPro" id="IPR008280">
    <property type="entry name" value="Tub_FtsZ_C"/>
</dbReference>
<keyword evidence="6" id="KW-0342">GTP-binding</keyword>
<keyword evidence="3" id="KW-0493">Microtubule</keyword>
<evidence type="ECO:0000259" key="8">
    <source>
        <dbReference type="Pfam" id="PF03953"/>
    </source>
</evidence>
<dbReference type="InterPro" id="IPR002452">
    <property type="entry name" value="Alpha_tubulin"/>
</dbReference>
<dbReference type="PANTHER" id="PTHR11588">
    <property type="entry name" value="TUBULIN"/>
    <property type="match status" value="1"/>
</dbReference>
<organism evidence="9 10">
    <name type="scientific">Prorocentrum cordatum</name>
    <dbReference type="NCBI Taxonomy" id="2364126"/>
    <lineage>
        <taxon>Eukaryota</taxon>
        <taxon>Sar</taxon>
        <taxon>Alveolata</taxon>
        <taxon>Dinophyceae</taxon>
        <taxon>Prorocentrales</taxon>
        <taxon>Prorocentraceae</taxon>
        <taxon>Prorocentrum</taxon>
    </lineage>
</organism>
<keyword evidence="2" id="KW-0963">Cytoplasm</keyword>
<dbReference type="Gene3D" id="3.40.50.1440">
    <property type="entry name" value="Tubulin/FtsZ, GTPase domain"/>
    <property type="match status" value="2"/>
</dbReference>
<evidence type="ECO:0000256" key="1">
    <source>
        <dbReference type="ARBA" id="ARBA00009636"/>
    </source>
</evidence>
<dbReference type="InterPro" id="IPR000217">
    <property type="entry name" value="Tubulin"/>
</dbReference>
<keyword evidence="4" id="KW-0547">Nucleotide-binding</keyword>
<keyword evidence="10" id="KW-1185">Reference proteome</keyword>
<evidence type="ECO:0000256" key="3">
    <source>
        <dbReference type="ARBA" id="ARBA00022701"/>
    </source>
</evidence>
<comment type="catalytic activity">
    <reaction evidence="7">
        <text>GTP + H2O = GDP + phosphate + H(+)</text>
        <dbReference type="Rhea" id="RHEA:19669"/>
        <dbReference type="ChEBI" id="CHEBI:15377"/>
        <dbReference type="ChEBI" id="CHEBI:15378"/>
        <dbReference type="ChEBI" id="CHEBI:37565"/>
        <dbReference type="ChEBI" id="CHEBI:43474"/>
        <dbReference type="ChEBI" id="CHEBI:58189"/>
    </reaction>
    <physiologicalReaction direction="left-to-right" evidence="7">
        <dbReference type="Rhea" id="RHEA:19670"/>
    </physiologicalReaction>
</comment>
<gene>
    <name evidence="9" type="ORF">PCOR1329_LOCUS17236</name>
</gene>
<protein>
    <recommendedName>
        <fullName evidence="8">Tubulin/FtsZ 2-layer sandwich domain-containing protein</fullName>
    </recommendedName>
</protein>
<keyword evidence="5" id="KW-0378">Hydrolase</keyword>
<accession>A0ABN9R3A2</accession>
<dbReference type="EMBL" id="CAUYUJ010005334">
    <property type="protein sequence ID" value="CAK0813235.1"/>
    <property type="molecule type" value="Genomic_DNA"/>
</dbReference>
<dbReference type="SUPFAM" id="SSF55307">
    <property type="entry name" value="Tubulin C-terminal domain-like"/>
    <property type="match status" value="3"/>
</dbReference>
<evidence type="ECO:0000313" key="10">
    <source>
        <dbReference type="Proteomes" id="UP001189429"/>
    </source>
</evidence>
<dbReference type="Proteomes" id="UP001189429">
    <property type="component" value="Unassembled WGS sequence"/>
</dbReference>
<evidence type="ECO:0000313" key="9">
    <source>
        <dbReference type="EMBL" id="CAK0813235.1"/>
    </source>
</evidence>
<dbReference type="PRINTS" id="PR01162">
    <property type="entry name" value="ALPHATUBULIN"/>
</dbReference>
<dbReference type="InterPro" id="IPR018316">
    <property type="entry name" value="Tubulin/FtsZ_2-layer-sand-dom"/>
</dbReference>
<proteinExistence type="inferred from homology"/>
<dbReference type="Pfam" id="PF03953">
    <property type="entry name" value="Tubulin_C"/>
    <property type="match status" value="1"/>
</dbReference>
<feature type="domain" description="Tubulin/FtsZ 2-layer sandwich" evidence="8">
    <location>
        <begin position="30"/>
        <end position="85"/>
    </location>
</feature>
<dbReference type="InterPro" id="IPR023123">
    <property type="entry name" value="Tubulin_C"/>
</dbReference>
<dbReference type="Gene3D" id="1.10.287.600">
    <property type="entry name" value="Helix hairpin bin"/>
    <property type="match status" value="1"/>
</dbReference>
<dbReference type="InterPro" id="IPR036525">
    <property type="entry name" value="Tubulin/FtsZ_GTPase_sf"/>
</dbReference>
<evidence type="ECO:0000256" key="5">
    <source>
        <dbReference type="ARBA" id="ARBA00022801"/>
    </source>
</evidence>
<feature type="non-terminal residue" evidence="9">
    <location>
        <position position="1"/>
    </location>
</feature>
<reference evidence="9" key="1">
    <citation type="submission" date="2023-10" db="EMBL/GenBank/DDBJ databases">
        <authorList>
            <person name="Chen Y."/>
            <person name="Shah S."/>
            <person name="Dougan E. K."/>
            <person name="Thang M."/>
            <person name="Chan C."/>
        </authorList>
    </citation>
    <scope>NUCLEOTIDE SEQUENCE [LARGE SCALE GENOMIC DNA]</scope>
</reference>
<evidence type="ECO:0000256" key="7">
    <source>
        <dbReference type="ARBA" id="ARBA00049117"/>
    </source>
</evidence>
<evidence type="ECO:0000256" key="6">
    <source>
        <dbReference type="ARBA" id="ARBA00023134"/>
    </source>
</evidence>
<comment type="similarity">
    <text evidence="1">Belongs to the tubulin family.</text>
</comment>
<evidence type="ECO:0000256" key="4">
    <source>
        <dbReference type="ARBA" id="ARBA00022741"/>
    </source>
</evidence>
<name>A0ABN9R3A2_9DINO</name>
<comment type="caution">
    <text evidence="9">The sequence shown here is derived from an EMBL/GenBank/DDBJ whole genome shotgun (WGS) entry which is preliminary data.</text>
</comment>